<evidence type="ECO:0000256" key="1">
    <source>
        <dbReference type="SAM" id="MobiDB-lite"/>
    </source>
</evidence>
<accession>A0A3S4ARJ5</accession>
<dbReference type="Proteomes" id="UP000289323">
    <property type="component" value="Unassembled WGS sequence"/>
</dbReference>
<proteinExistence type="predicted"/>
<feature type="region of interest" description="Disordered" evidence="1">
    <location>
        <begin position="56"/>
        <end position="138"/>
    </location>
</feature>
<sequence length="138" mass="14368">MANMFRSRAGPLLAAGGILGGLLYLTYGGRQQPRPQAAPNTAVAGLPVSETLQAVAGTGGAHSRARDAEDRESLRQYDPKDTRLHSADPSAQSKRNPQKVRGDLGGDETTPGGGGQGKHIGNREEGKGGDLPWKKIGS</sequence>
<protein>
    <submittedName>
        <fullName evidence="2">F2383a76-11b5-4cb9-af79-22b49bf02891</fullName>
    </submittedName>
</protein>
<organism evidence="2 3">
    <name type="scientific">Thermothielavioides terrestris</name>
    <dbReference type="NCBI Taxonomy" id="2587410"/>
    <lineage>
        <taxon>Eukaryota</taxon>
        <taxon>Fungi</taxon>
        <taxon>Dikarya</taxon>
        <taxon>Ascomycota</taxon>
        <taxon>Pezizomycotina</taxon>
        <taxon>Sordariomycetes</taxon>
        <taxon>Sordariomycetidae</taxon>
        <taxon>Sordariales</taxon>
        <taxon>Chaetomiaceae</taxon>
        <taxon>Thermothielavioides</taxon>
    </lineage>
</organism>
<dbReference type="AlphaFoldDB" id="A0A3S4ARJ5"/>
<reference evidence="2 3" key="1">
    <citation type="submission" date="2018-04" db="EMBL/GenBank/DDBJ databases">
        <authorList>
            <person name="Huttner S."/>
            <person name="Dainat J."/>
        </authorList>
    </citation>
    <scope>NUCLEOTIDE SEQUENCE [LARGE SCALE GENOMIC DNA]</scope>
</reference>
<gene>
    <name evidence="2" type="ORF">TT172_LOCUS6662</name>
</gene>
<dbReference type="EMBL" id="OUUZ01000013">
    <property type="protein sequence ID" value="SPQ24243.1"/>
    <property type="molecule type" value="Genomic_DNA"/>
</dbReference>
<name>A0A3S4ARJ5_9PEZI</name>
<evidence type="ECO:0000313" key="2">
    <source>
        <dbReference type="EMBL" id="SPQ24243.1"/>
    </source>
</evidence>
<evidence type="ECO:0000313" key="3">
    <source>
        <dbReference type="Proteomes" id="UP000289323"/>
    </source>
</evidence>
<feature type="compositionally biased region" description="Basic and acidic residues" evidence="1">
    <location>
        <begin position="64"/>
        <end position="86"/>
    </location>
</feature>